<name>A0A3N4LYX3_9PEZI</name>
<feature type="region of interest" description="Disordered" evidence="1">
    <location>
        <begin position="1"/>
        <end position="184"/>
    </location>
</feature>
<dbReference type="EMBL" id="ML121530">
    <property type="protein sequence ID" value="RPB27990.1"/>
    <property type="molecule type" value="Genomic_DNA"/>
</dbReference>
<feature type="compositionally biased region" description="Basic residues" evidence="1">
    <location>
        <begin position="345"/>
        <end position="355"/>
    </location>
</feature>
<feature type="compositionally biased region" description="Polar residues" evidence="1">
    <location>
        <begin position="129"/>
        <end position="139"/>
    </location>
</feature>
<dbReference type="AlphaFoldDB" id="A0A3N4LYX3"/>
<sequence length="643" mass="72198">MREREQQKEHEMREKEQVRMQEIRERDMQERERRDREMRERELREQREMEREREAGARRERERERIANTHMGPSSPHANHHPHQHGPLSYHSHPLTSTSNPHPSMTSAAPPAPHGPSHTSMVAGIATLPPQQSLNSNHGPPNPPPQTSSSYQSFGYTTAMPPSPFALPPPPPGEGHDRRRQGYADNQHGRAEELLLSKQMNERKAAAQSVAQAQIDRKNPLLTMSGYDISRMEEAMSGQPVSKRGMMEKEEKEESIAGGRGRTKEKIEKERGTEEDGPSSAVGMNTGKKRRHHVHVHHHHPHHHHIHLHHAHDNDERFSLDGGPLHLQAQSIAQTNNKRAMTPVPHHHHPPRHHSPAPQPPAKRPKLIIDSTPVVTSVAKLTRYHLGSMVYNPSGNSNALNKGYSTTHSMLPRFEGRENCIFQIRIPRRYLYERERAEICKRRCLWGSDVYTDDSDVLAVLVHLGKIPPVLPNGVDPDLVLAAQPGFMEDKDKEIGRKGNRAAAAGKGKSVVNGSNIAVPATTSTDRINGALPAGTKSTPSGYLNINKDIIVDILILPPLEKYSSTVRNAIKSRSWTKQHDGMSYMVHEVKTAEPGEAEGRGKSMRKQRLNEREHIRKWGTLPGREDEGGLRTLVGREAKVGA</sequence>
<proteinExistence type="predicted"/>
<feature type="compositionally biased region" description="Basic and acidic residues" evidence="1">
    <location>
        <begin position="174"/>
        <end position="184"/>
    </location>
</feature>
<dbReference type="OrthoDB" id="3596986at2759"/>
<feature type="region of interest" description="Disordered" evidence="1">
    <location>
        <begin position="340"/>
        <end position="364"/>
    </location>
</feature>
<dbReference type="Proteomes" id="UP000267821">
    <property type="component" value="Unassembled WGS sequence"/>
</dbReference>
<protein>
    <submittedName>
        <fullName evidence="2">Rxt3-domain-containing protein</fullName>
    </submittedName>
</protein>
<dbReference type="Pfam" id="PF08642">
    <property type="entry name" value="Rxt3"/>
    <property type="match status" value="1"/>
</dbReference>
<feature type="region of interest" description="Disordered" evidence="1">
    <location>
        <begin position="235"/>
        <end position="300"/>
    </location>
</feature>
<dbReference type="STRING" id="1051890.A0A3N4LYX3"/>
<feature type="compositionally biased region" description="Basic and acidic residues" evidence="1">
    <location>
        <begin position="1"/>
        <end position="67"/>
    </location>
</feature>
<feature type="compositionally biased region" description="Pro residues" evidence="1">
    <location>
        <begin position="161"/>
        <end position="173"/>
    </location>
</feature>
<feature type="compositionally biased region" description="Polar residues" evidence="1">
    <location>
        <begin position="94"/>
        <end position="107"/>
    </location>
</feature>
<keyword evidence="3" id="KW-1185">Reference proteome</keyword>
<evidence type="ECO:0000313" key="2">
    <source>
        <dbReference type="EMBL" id="RPB27990.1"/>
    </source>
</evidence>
<feature type="region of interest" description="Disordered" evidence="1">
    <location>
        <begin position="595"/>
        <end position="614"/>
    </location>
</feature>
<organism evidence="2 3">
    <name type="scientific">Terfezia boudieri ATCC MYA-4762</name>
    <dbReference type="NCBI Taxonomy" id="1051890"/>
    <lineage>
        <taxon>Eukaryota</taxon>
        <taxon>Fungi</taxon>
        <taxon>Dikarya</taxon>
        <taxon>Ascomycota</taxon>
        <taxon>Pezizomycotina</taxon>
        <taxon>Pezizomycetes</taxon>
        <taxon>Pezizales</taxon>
        <taxon>Pezizaceae</taxon>
        <taxon>Terfezia</taxon>
    </lineage>
</organism>
<feature type="compositionally biased region" description="Basic and acidic residues" evidence="1">
    <location>
        <begin position="245"/>
        <end position="255"/>
    </location>
</feature>
<evidence type="ECO:0000313" key="3">
    <source>
        <dbReference type="Proteomes" id="UP000267821"/>
    </source>
</evidence>
<reference evidence="2 3" key="1">
    <citation type="journal article" date="2018" name="Nat. Ecol. Evol.">
        <title>Pezizomycetes genomes reveal the molecular basis of ectomycorrhizal truffle lifestyle.</title>
        <authorList>
            <person name="Murat C."/>
            <person name="Payen T."/>
            <person name="Noel B."/>
            <person name="Kuo A."/>
            <person name="Morin E."/>
            <person name="Chen J."/>
            <person name="Kohler A."/>
            <person name="Krizsan K."/>
            <person name="Balestrini R."/>
            <person name="Da Silva C."/>
            <person name="Montanini B."/>
            <person name="Hainaut M."/>
            <person name="Levati E."/>
            <person name="Barry K.W."/>
            <person name="Belfiori B."/>
            <person name="Cichocki N."/>
            <person name="Clum A."/>
            <person name="Dockter R.B."/>
            <person name="Fauchery L."/>
            <person name="Guy J."/>
            <person name="Iotti M."/>
            <person name="Le Tacon F."/>
            <person name="Lindquist E.A."/>
            <person name="Lipzen A."/>
            <person name="Malagnac F."/>
            <person name="Mello A."/>
            <person name="Molinier V."/>
            <person name="Miyauchi S."/>
            <person name="Poulain J."/>
            <person name="Riccioni C."/>
            <person name="Rubini A."/>
            <person name="Sitrit Y."/>
            <person name="Splivallo R."/>
            <person name="Traeger S."/>
            <person name="Wang M."/>
            <person name="Zifcakova L."/>
            <person name="Wipf D."/>
            <person name="Zambonelli A."/>
            <person name="Paolocci F."/>
            <person name="Nowrousian M."/>
            <person name="Ottonello S."/>
            <person name="Baldrian P."/>
            <person name="Spatafora J.W."/>
            <person name="Henrissat B."/>
            <person name="Nagy L.G."/>
            <person name="Aury J.M."/>
            <person name="Wincker P."/>
            <person name="Grigoriev I.V."/>
            <person name="Bonfante P."/>
            <person name="Martin F.M."/>
        </authorList>
    </citation>
    <scope>NUCLEOTIDE SEQUENCE [LARGE SCALE GENOMIC DNA]</scope>
    <source>
        <strain evidence="2 3">ATCC MYA-4762</strain>
    </source>
</reference>
<dbReference type="InParanoid" id="A0A3N4LYX3"/>
<feature type="compositionally biased region" description="Basic and acidic residues" evidence="1">
    <location>
        <begin position="262"/>
        <end position="274"/>
    </location>
</feature>
<feature type="compositionally biased region" description="Basic residues" evidence="1">
    <location>
        <begin position="287"/>
        <end position="300"/>
    </location>
</feature>
<gene>
    <name evidence="2" type="ORF">L211DRAFT_477040</name>
</gene>
<feature type="compositionally biased region" description="Polar residues" evidence="1">
    <location>
        <begin position="147"/>
        <end position="156"/>
    </location>
</feature>
<evidence type="ECO:0000256" key="1">
    <source>
        <dbReference type="SAM" id="MobiDB-lite"/>
    </source>
</evidence>
<dbReference type="InterPro" id="IPR013951">
    <property type="entry name" value="Rxt3"/>
</dbReference>
<accession>A0A3N4LYX3</accession>